<evidence type="ECO:0000313" key="5">
    <source>
        <dbReference type="Proteomes" id="UP000219048"/>
    </source>
</evidence>
<keyword evidence="2 4" id="KW-0436">Ligase</keyword>
<dbReference type="EMBL" id="OBEH01000002">
    <property type="protein sequence ID" value="SNY99756.1"/>
    <property type="molecule type" value="Genomic_DNA"/>
</dbReference>
<dbReference type="Gene3D" id="3.40.50.12780">
    <property type="entry name" value="N-terminal domain of ligase-like"/>
    <property type="match status" value="1"/>
</dbReference>
<reference evidence="5" key="1">
    <citation type="submission" date="2017-09" db="EMBL/GenBank/DDBJ databases">
        <authorList>
            <person name="Varghese N."/>
            <person name="Submissions S."/>
        </authorList>
    </citation>
    <scope>NUCLEOTIDE SEQUENCE [LARGE SCALE GENOMIC DNA]</scope>
    <source>
        <strain evidence="5">DSM 25885</strain>
    </source>
</reference>
<protein>
    <submittedName>
        <fullName evidence="4">O-succinylbenzoic acid--CoA ligase</fullName>
    </submittedName>
</protein>
<dbReference type="GO" id="GO:0031956">
    <property type="term" value="F:medium-chain fatty acid-CoA ligase activity"/>
    <property type="evidence" value="ECO:0007669"/>
    <property type="project" value="TreeGrafter"/>
</dbReference>
<dbReference type="AlphaFoldDB" id="A0A285MVD8"/>
<keyword evidence="5" id="KW-1185">Reference proteome</keyword>
<evidence type="ECO:0000313" key="4">
    <source>
        <dbReference type="EMBL" id="SNY99756.1"/>
    </source>
</evidence>
<dbReference type="SUPFAM" id="SSF56801">
    <property type="entry name" value="Acetyl-CoA synthetase-like"/>
    <property type="match status" value="1"/>
</dbReference>
<evidence type="ECO:0000256" key="1">
    <source>
        <dbReference type="ARBA" id="ARBA00006432"/>
    </source>
</evidence>
<dbReference type="InterPro" id="IPR000873">
    <property type="entry name" value="AMP-dep_synth/lig_dom"/>
</dbReference>
<dbReference type="GO" id="GO:0006631">
    <property type="term" value="P:fatty acid metabolic process"/>
    <property type="evidence" value="ECO:0007669"/>
    <property type="project" value="TreeGrafter"/>
</dbReference>
<dbReference type="PANTHER" id="PTHR43201:SF5">
    <property type="entry name" value="MEDIUM-CHAIN ACYL-COA LIGASE ACSF2, MITOCHONDRIAL"/>
    <property type="match status" value="1"/>
</dbReference>
<comment type="similarity">
    <text evidence="1">Belongs to the ATP-dependent AMP-binding enzyme family.</text>
</comment>
<dbReference type="InterPro" id="IPR042099">
    <property type="entry name" value="ANL_N_sf"/>
</dbReference>
<sequence>MKANQTWHKIHPQFKLNGTHYNFNELEELGYDFVKEGTPFEASIGTFLLDWVNSEIFVEVPTSGSTGKPKNIRLKKEHMMNSALATGEYFQLHSGNKALLCLPCSGIAGKMMLVRAMELGLALDYVDPSSKPLADTAKVFDFVAMVPLQAQNSLGQLHRIKTLLIGGASTTKGLREKLGSVPTQAFEAYGMTETITHIAVKKIDSSNNNYFETLPNIKISTDNRNCLVITAPNVSDSTVITNDIVELLGEGQFKWLGRYDSVINSGGIKLIPEQIEEKLSPMIHPRFFVAGIPDESLGQKLILIVEGSRISTKKLLEQIKNLDNLHKYEVPKAIYTLESFIQTKTGKIQRKKNLQQLSGVL</sequence>
<dbReference type="Pfam" id="PF00501">
    <property type="entry name" value="AMP-binding"/>
    <property type="match status" value="1"/>
</dbReference>
<dbReference type="Proteomes" id="UP000219048">
    <property type="component" value="Unassembled WGS sequence"/>
</dbReference>
<gene>
    <name evidence="4" type="ORF">SAMN06265377_1569</name>
</gene>
<accession>A0A285MVD8</accession>
<evidence type="ECO:0000259" key="3">
    <source>
        <dbReference type="Pfam" id="PF00501"/>
    </source>
</evidence>
<dbReference type="PANTHER" id="PTHR43201">
    <property type="entry name" value="ACYL-COA SYNTHETASE"/>
    <property type="match status" value="1"/>
</dbReference>
<dbReference type="OrthoDB" id="8870348at2"/>
<feature type="domain" description="AMP-dependent synthetase/ligase" evidence="3">
    <location>
        <begin position="62"/>
        <end position="202"/>
    </location>
</feature>
<name>A0A285MVD8_9FLAO</name>
<proteinExistence type="inferred from homology"/>
<dbReference type="Gene3D" id="3.30.300.30">
    <property type="match status" value="1"/>
</dbReference>
<dbReference type="InterPro" id="IPR045851">
    <property type="entry name" value="AMP-bd_C_sf"/>
</dbReference>
<dbReference type="RefSeq" id="WP_097045229.1">
    <property type="nucleotide sequence ID" value="NZ_OBEH01000002.1"/>
</dbReference>
<evidence type="ECO:0000256" key="2">
    <source>
        <dbReference type="ARBA" id="ARBA00022598"/>
    </source>
</evidence>
<organism evidence="4 5">
    <name type="scientific">Flagellimonas pacifica</name>
    <dbReference type="NCBI Taxonomy" id="1247520"/>
    <lineage>
        <taxon>Bacteria</taxon>
        <taxon>Pseudomonadati</taxon>
        <taxon>Bacteroidota</taxon>
        <taxon>Flavobacteriia</taxon>
        <taxon>Flavobacteriales</taxon>
        <taxon>Flavobacteriaceae</taxon>
        <taxon>Flagellimonas</taxon>
    </lineage>
</organism>